<evidence type="ECO:0000256" key="5">
    <source>
        <dbReference type="SAM" id="MobiDB-lite"/>
    </source>
</evidence>
<feature type="transmembrane region" description="Helical" evidence="6">
    <location>
        <begin position="393"/>
        <end position="418"/>
    </location>
</feature>
<proteinExistence type="predicted"/>
<feature type="transmembrane region" description="Helical" evidence="6">
    <location>
        <begin position="224"/>
        <end position="247"/>
    </location>
</feature>
<accession>A0ABW8C3J8</accession>
<feature type="transmembrane region" description="Helical" evidence="6">
    <location>
        <begin position="103"/>
        <end position="128"/>
    </location>
</feature>
<feature type="transmembrane region" description="Helical" evidence="6">
    <location>
        <begin position="297"/>
        <end position="320"/>
    </location>
</feature>
<comment type="subcellular location">
    <subcellularLocation>
        <location evidence="1">Cell membrane</location>
        <topology evidence="1">Multi-pass membrane protein</topology>
    </subcellularLocation>
</comment>
<evidence type="ECO:0000256" key="3">
    <source>
        <dbReference type="ARBA" id="ARBA00022989"/>
    </source>
</evidence>
<feature type="transmembrane region" description="Helical" evidence="6">
    <location>
        <begin position="467"/>
        <end position="489"/>
    </location>
</feature>
<feature type="transmembrane region" description="Helical" evidence="6">
    <location>
        <begin position="78"/>
        <end position="97"/>
    </location>
</feature>
<feature type="transmembrane region" description="Helical" evidence="6">
    <location>
        <begin position="357"/>
        <end position="381"/>
    </location>
</feature>
<feature type="transmembrane region" description="Helical" evidence="6">
    <location>
        <begin position="164"/>
        <end position="185"/>
    </location>
</feature>
<evidence type="ECO:0000256" key="6">
    <source>
        <dbReference type="SAM" id="Phobius"/>
    </source>
</evidence>
<feature type="transmembrane region" description="Helical" evidence="6">
    <location>
        <begin position="140"/>
        <end position="158"/>
    </location>
</feature>
<feature type="transmembrane region" description="Helical" evidence="6">
    <location>
        <begin position="197"/>
        <end position="218"/>
    </location>
</feature>
<keyword evidence="3 6" id="KW-1133">Transmembrane helix</keyword>
<keyword evidence="9" id="KW-1185">Reference proteome</keyword>
<dbReference type="InterPro" id="IPR011701">
    <property type="entry name" value="MFS"/>
</dbReference>
<name>A0ABW8C3J8_9ACTN</name>
<evidence type="ECO:0000313" key="8">
    <source>
        <dbReference type="EMBL" id="MFI9100437.1"/>
    </source>
</evidence>
<evidence type="ECO:0000259" key="7">
    <source>
        <dbReference type="PROSITE" id="PS50850"/>
    </source>
</evidence>
<keyword evidence="4 6" id="KW-0472">Membrane</keyword>
<evidence type="ECO:0000256" key="1">
    <source>
        <dbReference type="ARBA" id="ARBA00004651"/>
    </source>
</evidence>
<keyword evidence="2 6" id="KW-0812">Transmembrane</keyword>
<feature type="region of interest" description="Disordered" evidence="5">
    <location>
        <begin position="499"/>
        <end position="520"/>
    </location>
</feature>
<comment type="caution">
    <text evidence="8">The sequence shown here is derived from an EMBL/GenBank/DDBJ whole genome shotgun (WGS) entry which is preliminary data.</text>
</comment>
<dbReference type="SUPFAM" id="SSF103473">
    <property type="entry name" value="MFS general substrate transporter"/>
    <property type="match status" value="1"/>
</dbReference>
<dbReference type="Gene3D" id="1.20.1250.20">
    <property type="entry name" value="MFS general substrate transporter like domains"/>
    <property type="match status" value="2"/>
</dbReference>
<dbReference type="PANTHER" id="PTHR23501:SF197">
    <property type="entry name" value="COMD"/>
    <property type="match status" value="1"/>
</dbReference>
<feature type="transmembrane region" description="Helical" evidence="6">
    <location>
        <begin position="47"/>
        <end position="66"/>
    </location>
</feature>
<feature type="transmembrane region" description="Helical" evidence="6">
    <location>
        <begin position="332"/>
        <end position="351"/>
    </location>
</feature>
<evidence type="ECO:0000256" key="2">
    <source>
        <dbReference type="ARBA" id="ARBA00022692"/>
    </source>
</evidence>
<sequence>MAATPIPRHIKLILAGLMLSVFMGMLDGQIVATSLPKVVTDLGGLNLFAWVTTGYIIAASVITPLSGKLGDLFGHKRVVMGSIGVFMTGSLASGLAGSMHQLIAFRVLQGLGAGGLVTGVFAILGALFSPRDRAKYQSYFAANFAVAALAGPAVGGILSDHLGWRWVFFINLPIGIAALLMLGLLLKLPVVKRNPVVDYPGIALLSGAIVTLILFASWGGSQYAWSSPVIIGLGAATVLIAALFIAVERKAVEPVIPLRLFQDSTFSICAALGIIGGAVFLGSVNFLALFAQGVTGASATVSGLVLLPMMFGLVASTMITGQVISRTGRYKWFPVASMAVGLVGVSLLATMTADTSRVVACLFMILLGIGSGLSQQVLTLAAQNSAPMRDIGAITGTVTLARQAGTALGLSVFATIFYTRLGHQLPKHLTPALEAELAGKGGASSLASTHGLSPALAHAVSSAYADALTPVFIATIPLLVTGLVIALFLKNVPLQKAERGAPAAAKPEPQLAHANESDKD</sequence>
<dbReference type="PRINTS" id="PR01036">
    <property type="entry name" value="TCRTETB"/>
</dbReference>
<feature type="domain" description="Major facilitator superfamily (MFS) profile" evidence="7">
    <location>
        <begin position="13"/>
        <end position="494"/>
    </location>
</feature>
<reference evidence="8 9" key="1">
    <citation type="submission" date="2024-10" db="EMBL/GenBank/DDBJ databases">
        <title>The Natural Products Discovery Center: Release of the First 8490 Sequenced Strains for Exploring Actinobacteria Biosynthetic Diversity.</title>
        <authorList>
            <person name="Kalkreuter E."/>
            <person name="Kautsar S.A."/>
            <person name="Yang D."/>
            <person name="Bader C.D."/>
            <person name="Teijaro C.N."/>
            <person name="Fluegel L."/>
            <person name="Davis C.M."/>
            <person name="Simpson J.R."/>
            <person name="Lauterbach L."/>
            <person name="Steele A.D."/>
            <person name="Gui C."/>
            <person name="Meng S."/>
            <person name="Li G."/>
            <person name="Viehrig K."/>
            <person name="Ye F."/>
            <person name="Su P."/>
            <person name="Kiefer A.F."/>
            <person name="Nichols A."/>
            <person name="Cepeda A.J."/>
            <person name="Yan W."/>
            <person name="Fan B."/>
            <person name="Jiang Y."/>
            <person name="Adhikari A."/>
            <person name="Zheng C.-J."/>
            <person name="Schuster L."/>
            <person name="Cowan T.M."/>
            <person name="Smanski M.J."/>
            <person name="Chevrette M.G."/>
            <person name="De Carvalho L.P.S."/>
            <person name="Shen B."/>
        </authorList>
    </citation>
    <scope>NUCLEOTIDE SEQUENCE [LARGE SCALE GENOMIC DNA]</scope>
    <source>
        <strain evidence="8 9">NPDC053399</strain>
    </source>
</reference>
<dbReference type="EMBL" id="JBITYG010000002">
    <property type="protein sequence ID" value="MFI9100437.1"/>
    <property type="molecule type" value="Genomic_DNA"/>
</dbReference>
<protein>
    <submittedName>
        <fullName evidence="8">MDR family MFS transporter</fullName>
    </submittedName>
</protein>
<dbReference type="CDD" id="cd17502">
    <property type="entry name" value="MFS_Azr1_MDR_like"/>
    <property type="match status" value="1"/>
</dbReference>
<feature type="transmembrane region" description="Helical" evidence="6">
    <location>
        <begin position="268"/>
        <end position="291"/>
    </location>
</feature>
<gene>
    <name evidence="8" type="ORF">ACIGXA_07910</name>
</gene>
<dbReference type="Pfam" id="PF07690">
    <property type="entry name" value="MFS_1"/>
    <property type="match status" value="1"/>
</dbReference>
<dbReference type="Proteomes" id="UP001614394">
    <property type="component" value="Unassembled WGS sequence"/>
</dbReference>
<dbReference type="PROSITE" id="PS50850">
    <property type="entry name" value="MFS"/>
    <property type="match status" value="1"/>
</dbReference>
<dbReference type="PANTHER" id="PTHR23501">
    <property type="entry name" value="MAJOR FACILITATOR SUPERFAMILY"/>
    <property type="match status" value="1"/>
</dbReference>
<organism evidence="8 9">
    <name type="scientific">Streptomyces fildesensis</name>
    <dbReference type="NCBI Taxonomy" id="375757"/>
    <lineage>
        <taxon>Bacteria</taxon>
        <taxon>Bacillati</taxon>
        <taxon>Actinomycetota</taxon>
        <taxon>Actinomycetes</taxon>
        <taxon>Kitasatosporales</taxon>
        <taxon>Streptomycetaceae</taxon>
        <taxon>Streptomyces</taxon>
    </lineage>
</organism>
<dbReference type="RefSeq" id="WP_399645620.1">
    <property type="nucleotide sequence ID" value="NZ_JBITYG010000002.1"/>
</dbReference>
<evidence type="ECO:0000313" key="9">
    <source>
        <dbReference type="Proteomes" id="UP001614394"/>
    </source>
</evidence>
<dbReference type="InterPro" id="IPR036259">
    <property type="entry name" value="MFS_trans_sf"/>
</dbReference>
<evidence type="ECO:0000256" key="4">
    <source>
        <dbReference type="ARBA" id="ARBA00023136"/>
    </source>
</evidence>
<feature type="transmembrane region" description="Helical" evidence="6">
    <location>
        <begin position="12"/>
        <end position="35"/>
    </location>
</feature>
<dbReference type="InterPro" id="IPR020846">
    <property type="entry name" value="MFS_dom"/>
</dbReference>